<keyword evidence="3" id="KW-1185">Reference proteome</keyword>
<gene>
    <name evidence="2" type="ORF">OG579_03175</name>
</gene>
<proteinExistence type="predicted"/>
<dbReference type="EMBL" id="CP108021">
    <property type="protein sequence ID" value="WUM22234.1"/>
    <property type="molecule type" value="Genomic_DNA"/>
</dbReference>
<reference evidence="2 3" key="1">
    <citation type="submission" date="2022-10" db="EMBL/GenBank/DDBJ databases">
        <title>The complete genomes of actinobacterial strains from the NBC collection.</title>
        <authorList>
            <person name="Joergensen T.S."/>
            <person name="Alvarez Arevalo M."/>
            <person name="Sterndorff E.B."/>
            <person name="Faurdal D."/>
            <person name="Vuksanovic O."/>
            <person name="Mourched A.-S."/>
            <person name="Charusanti P."/>
            <person name="Shaw S."/>
            <person name="Blin K."/>
            <person name="Weber T."/>
        </authorList>
    </citation>
    <scope>NUCLEOTIDE SEQUENCE [LARGE SCALE GENOMIC DNA]</scope>
    <source>
        <strain evidence="2 3">NBC_00319</strain>
    </source>
</reference>
<protein>
    <submittedName>
        <fullName evidence="2">3-methyladenine DNA glycosylase</fullName>
    </submittedName>
</protein>
<dbReference type="AlphaFoldDB" id="A0AAU4K8F8"/>
<organism evidence="2 3">
    <name type="scientific">Williamsia herbipolensis</name>
    <dbReference type="NCBI Taxonomy" id="1603258"/>
    <lineage>
        <taxon>Bacteria</taxon>
        <taxon>Bacillati</taxon>
        <taxon>Actinomycetota</taxon>
        <taxon>Actinomycetes</taxon>
        <taxon>Mycobacteriales</taxon>
        <taxon>Nocardiaceae</taxon>
        <taxon>Williamsia</taxon>
    </lineage>
</organism>
<dbReference type="Proteomes" id="UP001432128">
    <property type="component" value="Chromosome"/>
</dbReference>
<feature type="region of interest" description="Disordered" evidence="1">
    <location>
        <begin position="1"/>
        <end position="20"/>
    </location>
</feature>
<dbReference type="KEGG" id="whr:OG579_03175"/>
<evidence type="ECO:0000256" key="1">
    <source>
        <dbReference type="SAM" id="MobiDB-lite"/>
    </source>
</evidence>
<sequence length="289" mass="32559">MTTTGRVLAPDEWPQRASTHRDRVDTLLAAHPQQTASGEAHPVWQFLFRYYSHKPAQLRRWHPGFGVALGGEPPHRQFPHYAVTDDGHLTVDPDHLADRLTTVAFVHRLLSATESRAPRLNCFGLHEWAMVYRAPDTRRHPAPLRLSETDTDAVVEAADLRCTHFDAFRFFTDDATGRNVEPLSRSTQVDREQPGCVHAGMDLYKWAHKLVPLIDSETVVDALELAFDLRELDMRASPYDLAGLGFAPIEIESARGRAEYVRLQAASSRRAAVLRRRLIDRCAALISAT</sequence>
<accession>A0AAU4K8F8</accession>
<evidence type="ECO:0000313" key="2">
    <source>
        <dbReference type="EMBL" id="WUM22234.1"/>
    </source>
</evidence>
<name>A0AAU4K8F8_9NOCA</name>
<evidence type="ECO:0000313" key="3">
    <source>
        <dbReference type="Proteomes" id="UP001432128"/>
    </source>
</evidence>